<keyword evidence="3" id="KW-0862">Zinc</keyword>
<evidence type="ECO:0000259" key="7">
    <source>
        <dbReference type="SMART" id="SM00249"/>
    </source>
</evidence>
<dbReference type="PROSITE" id="PS01359">
    <property type="entry name" value="ZF_PHD_1"/>
    <property type="match status" value="1"/>
</dbReference>
<evidence type="ECO:0000256" key="1">
    <source>
        <dbReference type="ARBA" id="ARBA00022723"/>
    </source>
</evidence>
<gene>
    <name evidence="8" type="ORF">GA_TR20113_c0_g1_i1_g.67221</name>
</gene>
<dbReference type="SUPFAM" id="SSF57903">
    <property type="entry name" value="FYVE/PHD zinc finger"/>
    <property type="match status" value="1"/>
</dbReference>
<dbReference type="SMART" id="SM00249">
    <property type="entry name" value="PHD"/>
    <property type="match status" value="1"/>
</dbReference>
<dbReference type="InterPro" id="IPR001965">
    <property type="entry name" value="Znf_PHD"/>
</dbReference>
<dbReference type="InterPro" id="IPR057765">
    <property type="entry name" value="MS1-like_ubiquitin"/>
</dbReference>
<reference evidence="8" key="1">
    <citation type="submission" date="2016-07" db="EMBL/GenBank/DDBJ databases">
        <title>De novo transcriptome assembly of four accessions of the metal hyperaccumulator plant Noccaea caerulescens.</title>
        <authorList>
            <person name="Blande D."/>
            <person name="Halimaa P."/>
            <person name="Tervahauta A.I."/>
            <person name="Aarts M.G."/>
            <person name="Karenlampi S.O."/>
        </authorList>
    </citation>
    <scope>NUCLEOTIDE SEQUENCE</scope>
</reference>
<evidence type="ECO:0000256" key="5">
    <source>
        <dbReference type="ARBA" id="ARBA00023163"/>
    </source>
</evidence>
<keyword evidence="4" id="KW-0805">Transcription regulation</keyword>
<evidence type="ECO:0000256" key="4">
    <source>
        <dbReference type="ARBA" id="ARBA00023015"/>
    </source>
</evidence>
<dbReference type="PANTHER" id="PTHR46201">
    <property type="entry name" value="PHD FINGER PROTEIN MALE MEIOCYTE DEATH 1-RELATED"/>
    <property type="match status" value="1"/>
</dbReference>
<feature type="compositionally biased region" description="Polar residues" evidence="6">
    <location>
        <begin position="698"/>
        <end position="709"/>
    </location>
</feature>
<feature type="region of interest" description="Disordered" evidence="6">
    <location>
        <begin position="670"/>
        <end position="709"/>
    </location>
</feature>
<feature type="domain" description="Zinc finger PHD-type" evidence="7">
    <location>
        <begin position="617"/>
        <end position="663"/>
    </location>
</feature>
<dbReference type="InterPro" id="IPR013083">
    <property type="entry name" value="Znf_RING/FYVE/PHD"/>
</dbReference>
<dbReference type="Gene3D" id="3.30.40.10">
    <property type="entry name" value="Zinc/RING finger domain, C3HC4 (zinc finger)"/>
    <property type="match status" value="1"/>
</dbReference>
<keyword evidence="1" id="KW-0479">Metal-binding</keyword>
<dbReference type="InterPro" id="IPR011011">
    <property type="entry name" value="Znf_FYVE_PHD"/>
</dbReference>
<dbReference type="PANTHER" id="PTHR46201:SF6">
    <property type="entry name" value="PHD FINGER PLANT-LIKE PROTEIN"/>
    <property type="match status" value="1"/>
</dbReference>
<evidence type="ECO:0000313" key="8">
    <source>
        <dbReference type="EMBL" id="JAU19941.1"/>
    </source>
</evidence>
<keyword evidence="5" id="KW-0804">Transcription</keyword>
<keyword evidence="2" id="KW-0863">Zinc-finger</keyword>
<organism evidence="8">
    <name type="scientific">Noccaea caerulescens</name>
    <name type="common">Alpine penny-cress</name>
    <name type="synonym">Thlaspi caerulescens</name>
    <dbReference type="NCBI Taxonomy" id="107243"/>
    <lineage>
        <taxon>Eukaryota</taxon>
        <taxon>Viridiplantae</taxon>
        <taxon>Streptophyta</taxon>
        <taxon>Embryophyta</taxon>
        <taxon>Tracheophyta</taxon>
        <taxon>Spermatophyta</taxon>
        <taxon>Magnoliopsida</taxon>
        <taxon>eudicotyledons</taxon>
        <taxon>Gunneridae</taxon>
        <taxon>Pentapetalae</taxon>
        <taxon>rosids</taxon>
        <taxon>malvids</taxon>
        <taxon>Brassicales</taxon>
        <taxon>Brassicaceae</taxon>
        <taxon>Coluteocarpeae</taxon>
        <taxon>Noccaea</taxon>
    </lineage>
</organism>
<evidence type="ECO:0000256" key="2">
    <source>
        <dbReference type="ARBA" id="ARBA00022771"/>
    </source>
</evidence>
<dbReference type="Pfam" id="PF00628">
    <property type="entry name" value="PHD"/>
    <property type="match status" value="1"/>
</dbReference>
<feature type="compositionally biased region" description="Polar residues" evidence="6">
    <location>
        <begin position="672"/>
        <end position="682"/>
    </location>
</feature>
<dbReference type="EMBL" id="GEVI01012379">
    <property type="protein sequence ID" value="JAU19941.1"/>
    <property type="molecule type" value="Transcribed_RNA"/>
</dbReference>
<sequence length="709" mass="79045">MAVMDGGRKAKRARRSNRISADLYDFSTFPVEEMGGGDSTLPPFRDGVRSFLASHARVTFPTSTIFSSLMTWQILLRHGDSKDCSDLSTRLVSLDVVEEDVTRSSRSVYCDHCRVVGWSSHPVCRKRYHFIIRSGGDSKSLNIGLQKACSRCGNTQNLSEGSNCKWCSLALDVEDWVYSQLEDNTHLLHGVIHSNGYAHLLSLNGREGGSGFLTGRAIMDFWDRLCSSLAVRKVSVMDVSRKYGMDYRLLYGMTKGCSWYSEWGYEFKSGSYALTRDVYQCAVNTLSAIPLSEFLFQGRKPRTQLHSTIGFYQSLSCSELVTVRDLFSFLLQMISENGSKPPTTKPSDVLCAWTVSDVERVQQAMVKILKAAGGQRANWVTRWALKRSVCKTASPQLIDYCLKHFGGVLVDDGSRVVCSRCNPGSNDFEYRLGPVNNMHQLSSNQDINFASKEQIKSDLRYLYDTLLHPQTMAEFKSHAIRDKLIDAATKILDCKHFIKDYLSSTVNPFAINLWCQAELSDESKECPSPPPELLVLSLNATVSDLKMEAAKAFQEVYAMFKRFEVEELLGYGSIDDSITLKLLVGTNGVIRVKGRCSSKHGLLRYRMERGVENWKVDCKCGTKDDDGERMLACDACGVWHHTRCAGIKNSDALPSKFHCFRCIDLYSKRPKQSGNERGSSQVPKAGSVCRGESAAMGSGSNLSVTLSVG</sequence>
<protein>
    <submittedName>
        <fullName evidence="8">PHD finger protein</fullName>
    </submittedName>
</protein>
<evidence type="ECO:0000256" key="3">
    <source>
        <dbReference type="ARBA" id="ARBA00022833"/>
    </source>
</evidence>
<dbReference type="AlphaFoldDB" id="A0A1J3DQ95"/>
<dbReference type="GO" id="GO:0008270">
    <property type="term" value="F:zinc ion binding"/>
    <property type="evidence" value="ECO:0007669"/>
    <property type="project" value="UniProtKB-KW"/>
</dbReference>
<accession>A0A1J3DQ95</accession>
<dbReference type="InterPro" id="IPR059080">
    <property type="entry name" value="WHD_PTC1"/>
</dbReference>
<proteinExistence type="predicted"/>
<dbReference type="InterPro" id="IPR019787">
    <property type="entry name" value="Znf_PHD-finger"/>
</dbReference>
<evidence type="ECO:0000256" key="6">
    <source>
        <dbReference type="SAM" id="MobiDB-lite"/>
    </source>
</evidence>
<name>A0A1J3DQ95_NOCCA</name>
<dbReference type="Pfam" id="PF25565">
    <property type="entry name" value="Ubiquitin_At1g33420"/>
    <property type="match status" value="1"/>
</dbReference>
<dbReference type="Pfam" id="PF25874">
    <property type="entry name" value="WHD_plant_repro"/>
    <property type="match status" value="1"/>
</dbReference>
<dbReference type="InterPro" id="IPR019786">
    <property type="entry name" value="Zinc_finger_PHD-type_CS"/>
</dbReference>
<dbReference type="InterPro" id="IPR058054">
    <property type="entry name" value="Znf_MS1-like"/>
</dbReference>
<dbReference type="CDD" id="cd15556">
    <property type="entry name" value="PHD_MMD1_like"/>
    <property type="match status" value="1"/>
</dbReference>